<dbReference type="OrthoDB" id="550575at2759"/>
<dbReference type="GeneID" id="27687272"/>
<gene>
    <name evidence="2" type="ORF">SPPG_03782</name>
</gene>
<dbReference type="InterPro" id="IPR032675">
    <property type="entry name" value="LRR_dom_sf"/>
</dbReference>
<dbReference type="SUPFAM" id="SSF81383">
    <property type="entry name" value="F-box domain"/>
    <property type="match status" value="1"/>
</dbReference>
<dbReference type="InterPro" id="IPR001810">
    <property type="entry name" value="F-box_dom"/>
</dbReference>
<keyword evidence="3" id="KW-1185">Reference proteome</keyword>
<evidence type="ECO:0000313" key="2">
    <source>
        <dbReference type="EMBL" id="KND00659.1"/>
    </source>
</evidence>
<dbReference type="GO" id="GO:0031146">
    <property type="term" value="P:SCF-dependent proteasomal ubiquitin-dependent protein catabolic process"/>
    <property type="evidence" value="ECO:0007669"/>
    <property type="project" value="TreeGrafter"/>
</dbReference>
<dbReference type="InterPro" id="IPR036047">
    <property type="entry name" value="F-box-like_dom_sf"/>
</dbReference>
<dbReference type="Proteomes" id="UP000053201">
    <property type="component" value="Unassembled WGS sequence"/>
</dbReference>
<organism evidence="2 3">
    <name type="scientific">Spizellomyces punctatus (strain DAOM BR117)</name>
    <dbReference type="NCBI Taxonomy" id="645134"/>
    <lineage>
        <taxon>Eukaryota</taxon>
        <taxon>Fungi</taxon>
        <taxon>Fungi incertae sedis</taxon>
        <taxon>Chytridiomycota</taxon>
        <taxon>Chytridiomycota incertae sedis</taxon>
        <taxon>Chytridiomycetes</taxon>
        <taxon>Spizellomycetales</taxon>
        <taxon>Spizellomycetaceae</taxon>
        <taxon>Spizellomyces</taxon>
    </lineage>
</organism>
<dbReference type="EMBL" id="KQ257455">
    <property type="protein sequence ID" value="KND00659.1"/>
    <property type="molecule type" value="Genomic_DNA"/>
</dbReference>
<evidence type="ECO:0000313" key="3">
    <source>
        <dbReference type="Proteomes" id="UP000053201"/>
    </source>
</evidence>
<dbReference type="SUPFAM" id="SSF52047">
    <property type="entry name" value="RNI-like"/>
    <property type="match status" value="1"/>
</dbReference>
<dbReference type="RefSeq" id="XP_016608698.1">
    <property type="nucleotide sequence ID" value="XM_016752031.1"/>
</dbReference>
<accession>A0A0L0HIK5</accession>
<evidence type="ECO:0000259" key="1">
    <source>
        <dbReference type="PROSITE" id="PS50181"/>
    </source>
</evidence>
<proteinExistence type="predicted"/>
<dbReference type="InParanoid" id="A0A0L0HIK5"/>
<dbReference type="VEuPathDB" id="FungiDB:SPPG_03782"/>
<dbReference type="PROSITE" id="PS50181">
    <property type="entry name" value="FBOX"/>
    <property type="match status" value="1"/>
</dbReference>
<protein>
    <recommendedName>
        <fullName evidence="1">F-box domain-containing protein</fullName>
    </recommendedName>
</protein>
<dbReference type="eggNOG" id="KOG1947">
    <property type="taxonomic scope" value="Eukaryota"/>
</dbReference>
<dbReference type="PANTHER" id="PTHR13318">
    <property type="entry name" value="PARTNER OF PAIRED, ISOFORM B-RELATED"/>
    <property type="match status" value="1"/>
</dbReference>
<dbReference type="OMA" id="GFREDPH"/>
<feature type="domain" description="F-box" evidence="1">
    <location>
        <begin position="7"/>
        <end position="53"/>
    </location>
</feature>
<sequence>MEVKRTPVSFSSLPAELAEQIVTSLEAREDWVSASQVCRFWYRVLVPKIWRCIAPTQSDTIRQIVINVAQRGFVLSPLMNFSSLFHLIREIDLSRMTIYNAEPKLNFEKLIMHCRELESLNLTNCLWVTDTIVMQLINCTKLKRLNLHGCGQVTGDPMGLLLENLDHLEELSLAHCTMMRSLHPAFVVCRAPLRVLNLGGIFELSDMNDVLAAIFDKCHATLESLVIDWNNTLNENPFRRLNTLPTMNLRELSLIRCPRLSGGALARLAPHSSNLLKLSLNGSSGLTGANIAGFVQSTPHLTSLDISFIEDITDDELEDIATACPNLKEVKMLGIGTGITDWTLLSLSAHTTGLRKLYMSMNMNITPQAVYSLVVACPNITVLSFLGCGQIMGSRIQQLALELDPTLSPENVHFEMTESVNWRTRMIETLAAG</sequence>
<dbReference type="Pfam" id="PF12937">
    <property type="entry name" value="F-box-like"/>
    <property type="match status" value="1"/>
</dbReference>
<dbReference type="Gene3D" id="1.20.1280.50">
    <property type="match status" value="1"/>
</dbReference>
<name>A0A0L0HIK5_SPIPD</name>
<dbReference type="GO" id="GO:0019005">
    <property type="term" value="C:SCF ubiquitin ligase complex"/>
    <property type="evidence" value="ECO:0007669"/>
    <property type="project" value="TreeGrafter"/>
</dbReference>
<reference evidence="2 3" key="1">
    <citation type="submission" date="2009-08" db="EMBL/GenBank/DDBJ databases">
        <title>The Genome Sequence of Spizellomyces punctatus strain DAOM BR117.</title>
        <authorList>
            <consortium name="The Broad Institute Genome Sequencing Platform"/>
            <person name="Russ C."/>
            <person name="Cuomo C."/>
            <person name="Shea T."/>
            <person name="Young S.K."/>
            <person name="Zeng Q."/>
            <person name="Koehrsen M."/>
            <person name="Haas B."/>
            <person name="Borodovsky M."/>
            <person name="Guigo R."/>
            <person name="Alvarado L."/>
            <person name="Berlin A."/>
            <person name="Bochicchio J."/>
            <person name="Borenstein D."/>
            <person name="Chapman S."/>
            <person name="Chen Z."/>
            <person name="Engels R."/>
            <person name="Freedman E."/>
            <person name="Gellesch M."/>
            <person name="Goldberg J."/>
            <person name="Griggs A."/>
            <person name="Gujja S."/>
            <person name="Heiman D."/>
            <person name="Hepburn T."/>
            <person name="Howarth C."/>
            <person name="Jen D."/>
            <person name="Larson L."/>
            <person name="Lewis B."/>
            <person name="Mehta T."/>
            <person name="Park D."/>
            <person name="Pearson M."/>
            <person name="Roberts A."/>
            <person name="Saif S."/>
            <person name="Shenoy N."/>
            <person name="Sisk P."/>
            <person name="Stolte C."/>
            <person name="Sykes S."/>
            <person name="Thomson T."/>
            <person name="Walk T."/>
            <person name="White J."/>
            <person name="Yandava C."/>
            <person name="Burger G."/>
            <person name="Gray M.W."/>
            <person name="Holland P.W.H."/>
            <person name="King N."/>
            <person name="Lang F.B.F."/>
            <person name="Roger A.J."/>
            <person name="Ruiz-Trillo I."/>
            <person name="Lander E."/>
            <person name="Nusbaum C."/>
        </authorList>
    </citation>
    <scope>NUCLEOTIDE SEQUENCE [LARGE SCALE GENOMIC DNA]</scope>
    <source>
        <strain evidence="2 3">DAOM BR117</strain>
    </source>
</reference>
<dbReference type="Gene3D" id="3.80.10.10">
    <property type="entry name" value="Ribonuclease Inhibitor"/>
    <property type="match status" value="1"/>
</dbReference>
<dbReference type="InterPro" id="IPR006553">
    <property type="entry name" value="Leu-rich_rpt_Cys-con_subtyp"/>
</dbReference>
<dbReference type="AlphaFoldDB" id="A0A0L0HIK5"/>
<dbReference type="SMART" id="SM00367">
    <property type="entry name" value="LRR_CC"/>
    <property type="match status" value="7"/>
</dbReference>
<dbReference type="STRING" id="645134.A0A0L0HIK5"/>